<protein>
    <submittedName>
        <fullName evidence="1">Uncharacterized protein</fullName>
    </submittedName>
</protein>
<dbReference type="EMBL" id="JBHUCJ010000147">
    <property type="protein sequence ID" value="MFD3227120.1"/>
    <property type="molecule type" value="Genomic_DNA"/>
</dbReference>
<gene>
    <name evidence="1" type="ORF">ACFPK4_26680</name>
</gene>
<evidence type="ECO:0000313" key="1">
    <source>
        <dbReference type="EMBL" id="MFD3227120.1"/>
    </source>
</evidence>
<name>A0ABW6CGA4_RAHSY</name>
<sequence>MSADLNDQSEIVRQLLIDKLHDWKDGVSPVWNSTWPVFDRLIIRHHEMIAVYEELAEQGITGTRLWILLEQLIFAASFGTEEKHARLRSDYRELNGLNEAISEASSKLATMIERRSELLNRSGHFYCERRVSLTELIDEAGKKNHHYQSFLKNEICRLNTYDLKYWPAVEDILHVMGLEDVTTEFADDATEAIINARRPSLTDYFRVLFDRINEQKKGLAGYSLPRGFRLSDESLATICNITRDLSPEDMVDAGYVKRTRHRLKEQGVVTGW</sequence>
<keyword evidence="2" id="KW-1185">Reference proteome</keyword>
<dbReference type="Proteomes" id="UP001598201">
    <property type="component" value="Unassembled WGS sequence"/>
</dbReference>
<accession>A0ABW6CGA4</accession>
<proteinExistence type="predicted"/>
<evidence type="ECO:0000313" key="2">
    <source>
        <dbReference type="Proteomes" id="UP001598201"/>
    </source>
</evidence>
<reference evidence="1 2" key="1">
    <citation type="submission" date="2024-09" db="EMBL/GenBank/DDBJ databases">
        <title>Genomes of Rahnella.</title>
        <authorList>
            <person name="Mnguni F.C."/>
            <person name="Shin G.Y."/>
            <person name="Coutinho T."/>
        </authorList>
    </citation>
    <scope>NUCLEOTIDE SEQUENCE [LARGE SCALE GENOMIC DNA]</scope>
    <source>
        <strain evidence="1 2">20WA0057</strain>
    </source>
</reference>
<dbReference type="RefSeq" id="WP_379672443.1">
    <property type="nucleotide sequence ID" value="NZ_JBHUCJ010000147.1"/>
</dbReference>
<organism evidence="1 2">
    <name type="scientific">Rahnella sp. (strain Y9602)</name>
    <dbReference type="NCBI Taxonomy" id="2703885"/>
    <lineage>
        <taxon>Bacteria</taxon>
        <taxon>Pseudomonadati</taxon>
        <taxon>Pseudomonadota</taxon>
        <taxon>Gammaproteobacteria</taxon>
        <taxon>Enterobacterales</taxon>
        <taxon>Yersiniaceae</taxon>
        <taxon>Rahnella</taxon>
    </lineage>
</organism>
<comment type="caution">
    <text evidence="1">The sequence shown here is derived from an EMBL/GenBank/DDBJ whole genome shotgun (WGS) entry which is preliminary data.</text>
</comment>